<evidence type="ECO:0000313" key="4">
    <source>
        <dbReference type="Proteomes" id="UP000652761"/>
    </source>
</evidence>
<evidence type="ECO:0000313" key="3">
    <source>
        <dbReference type="EMBL" id="MQM16959.1"/>
    </source>
</evidence>
<evidence type="ECO:0000256" key="2">
    <source>
        <dbReference type="SAM" id="Phobius"/>
    </source>
</evidence>
<accession>A0A843XC31</accession>
<feature type="region of interest" description="Disordered" evidence="1">
    <location>
        <begin position="136"/>
        <end position="184"/>
    </location>
</feature>
<feature type="transmembrane region" description="Helical" evidence="2">
    <location>
        <begin position="91"/>
        <end position="112"/>
    </location>
</feature>
<dbReference type="EMBL" id="NMUH01007266">
    <property type="protein sequence ID" value="MQM16959.1"/>
    <property type="molecule type" value="Genomic_DNA"/>
</dbReference>
<keyword evidence="2" id="KW-0472">Membrane</keyword>
<evidence type="ECO:0000256" key="1">
    <source>
        <dbReference type="SAM" id="MobiDB-lite"/>
    </source>
</evidence>
<protein>
    <submittedName>
        <fullName evidence="3">Uncharacterized protein</fullName>
    </submittedName>
</protein>
<name>A0A843XC31_COLES</name>
<reference evidence="3" key="1">
    <citation type="submission" date="2017-07" db="EMBL/GenBank/DDBJ databases">
        <title>Taro Niue Genome Assembly and Annotation.</title>
        <authorList>
            <person name="Atibalentja N."/>
            <person name="Keating K."/>
            <person name="Fields C.J."/>
        </authorList>
    </citation>
    <scope>NUCLEOTIDE SEQUENCE</scope>
    <source>
        <strain evidence="3">Niue_2</strain>
        <tissue evidence="3">Leaf</tissue>
    </source>
</reference>
<feature type="compositionally biased region" description="Basic and acidic residues" evidence="1">
    <location>
        <begin position="153"/>
        <end position="163"/>
    </location>
</feature>
<keyword evidence="4" id="KW-1185">Reference proteome</keyword>
<feature type="region of interest" description="Disordered" evidence="1">
    <location>
        <begin position="1"/>
        <end position="25"/>
    </location>
</feature>
<gene>
    <name evidence="3" type="ORF">Taro_049922</name>
</gene>
<dbReference type="Proteomes" id="UP000652761">
    <property type="component" value="Unassembled WGS sequence"/>
</dbReference>
<sequence length="184" mass="18768">MLPGELASRPGESATSTLNGMAPKSRQNDTKFLWEGLTYMSSNPVSLDGEMPCRLIADRKRRAHCPGHSPAAAAAVVAIAADIAAGRAGTAVVVAIVVVAAAAVAFAVAVVASDPVGPSKFGLIFSSLPNQSGSAHGDHISCPGIGSNQTHCGPDDGDRRSTLFDRPPYSNLPSQEGVLGHLGT</sequence>
<keyword evidence="2" id="KW-1133">Transmembrane helix</keyword>
<dbReference type="AlphaFoldDB" id="A0A843XC31"/>
<keyword evidence="2" id="KW-0812">Transmembrane</keyword>
<organism evidence="3 4">
    <name type="scientific">Colocasia esculenta</name>
    <name type="common">Wild taro</name>
    <name type="synonym">Arum esculentum</name>
    <dbReference type="NCBI Taxonomy" id="4460"/>
    <lineage>
        <taxon>Eukaryota</taxon>
        <taxon>Viridiplantae</taxon>
        <taxon>Streptophyta</taxon>
        <taxon>Embryophyta</taxon>
        <taxon>Tracheophyta</taxon>
        <taxon>Spermatophyta</taxon>
        <taxon>Magnoliopsida</taxon>
        <taxon>Liliopsida</taxon>
        <taxon>Araceae</taxon>
        <taxon>Aroideae</taxon>
        <taxon>Colocasieae</taxon>
        <taxon>Colocasia</taxon>
    </lineage>
</organism>
<proteinExistence type="predicted"/>
<comment type="caution">
    <text evidence="3">The sequence shown here is derived from an EMBL/GenBank/DDBJ whole genome shotgun (WGS) entry which is preliminary data.</text>
</comment>